<evidence type="ECO:0000256" key="8">
    <source>
        <dbReference type="ARBA" id="ARBA00023136"/>
    </source>
</evidence>
<keyword evidence="7" id="KW-1278">Translocase</keyword>
<dbReference type="PROSITE" id="PS50893">
    <property type="entry name" value="ABC_TRANSPORTER_2"/>
    <property type="match status" value="2"/>
</dbReference>
<dbReference type="SMART" id="SM00382">
    <property type="entry name" value="AAA"/>
    <property type="match status" value="2"/>
</dbReference>
<comment type="caution">
    <text evidence="10">The sequence shown here is derived from an EMBL/GenBank/DDBJ whole genome shotgun (WGS) entry which is preliminary data.</text>
</comment>
<evidence type="ECO:0000256" key="2">
    <source>
        <dbReference type="ARBA" id="ARBA00022448"/>
    </source>
</evidence>
<evidence type="ECO:0000256" key="5">
    <source>
        <dbReference type="ARBA" id="ARBA00022741"/>
    </source>
</evidence>
<dbReference type="Proteomes" id="UP000295504">
    <property type="component" value="Unassembled WGS sequence"/>
</dbReference>
<keyword evidence="3" id="KW-1003">Cell membrane</keyword>
<accession>A0A4R2SZ75</accession>
<comment type="subcellular location">
    <subcellularLocation>
        <location evidence="1">Cell membrane</location>
        <topology evidence="1">Peripheral membrane protein</topology>
    </subcellularLocation>
</comment>
<feature type="domain" description="ABC transporter" evidence="9">
    <location>
        <begin position="8"/>
        <end position="241"/>
    </location>
</feature>
<evidence type="ECO:0000259" key="9">
    <source>
        <dbReference type="PROSITE" id="PS50893"/>
    </source>
</evidence>
<evidence type="ECO:0000256" key="7">
    <source>
        <dbReference type="ARBA" id="ARBA00022967"/>
    </source>
</evidence>
<dbReference type="FunFam" id="3.40.50.300:FF:000127">
    <property type="entry name" value="Ribose import ATP-binding protein RbsA"/>
    <property type="match status" value="1"/>
</dbReference>
<proteinExistence type="predicted"/>
<evidence type="ECO:0000313" key="10">
    <source>
        <dbReference type="EMBL" id="TCP95040.1"/>
    </source>
</evidence>
<organism evidence="10 11">
    <name type="scientific">Serpentinicella alkaliphila</name>
    <dbReference type="NCBI Taxonomy" id="1734049"/>
    <lineage>
        <taxon>Bacteria</taxon>
        <taxon>Bacillati</taxon>
        <taxon>Bacillota</taxon>
        <taxon>Clostridia</taxon>
        <taxon>Peptostreptococcales</taxon>
        <taxon>Natronincolaceae</taxon>
        <taxon>Serpentinicella</taxon>
    </lineage>
</organism>
<name>A0A4R2SZ75_9FIRM</name>
<dbReference type="AlphaFoldDB" id="A0A4R2SZ75"/>
<evidence type="ECO:0000256" key="4">
    <source>
        <dbReference type="ARBA" id="ARBA00022737"/>
    </source>
</evidence>
<dbReference type="PANTHER" id="PTHR43790">
    <property type="entry name" value="CARBOHYDRATE TRANSPORT ATP-BINDING PROTEIN MG119-RELATED"/>
    <property type="match status" value="1"/>
</dbReference>
<reference evidence="10 11" key="1">
    <citation type="submission" date="2019-03" db="EMBL/GenBank/DDBJ databases">
        <title>Genomic Encyclopedia of Type Strains, Phase IV (KMG-IV): sequencing the most valuable type-strain genomes for metagenomic binning, comparative biology and taxonomic classification.</title>
        <authorList>
            <person name="Goeker M."/>
        </authorList>
    </citation>
    <scope>NUCLEOTIDE SEQUENCE [LARGE SCALE GENOMIC DNA]</scope>
    <source>
        <strain evidence="10 11">DSM 100013</strain>
    </source>
</reference>
<dbReference type="InterPro" id="IPR003593">
    <property type="entry name" value="AAA+_ATPase"/>
</dbReference>
<dbReference type="GO" id="GO:0005524">
    <property type="term" value="F:ATP binding"/>
    <property type="evidence" value="ECO:0007669"/>
    <property type="project" value="UniProtKB-KW"/>
</dbReference>
<feature type="domain" description="ABC transporter" evidence="9">
    <location>
        <begin position="258"/>
        <end position="501"/>
    </location>
</feature>
<dbReference type="InterPro" id="IPR050107">
    <property type="entry name" value="ABC_carbohydrate_import_ATPase"/>
</dbReference>
<dbReference type="InterPro" id="IPR027417">
    <property type="entry name" value="P-loop_NTPase"/>
</dbReference>
<evidence type="ECO:0000313" key="11">
    <source>
        <dbReference type="Proteomes" id="UP000295504"/>
    </source>
</evidence>
<dbReference type="RefSeq" id="WP_132849748.1">
    <property type="nucleotide sequence ID" value="NZ_CP058648.1"/>
</dbReference>
<keyword evidence="8" id="KW-0472">Membrane</keyword>
<dbReference type="PANTHER" id="PTHR43790:SF4">
    <property type="entry name" value="GUANOSINE IMPORT ATP-BINDING PROTEIN NUPO"/>
    <property type="match status" value="1"/>
</dbReference>
<dbReference type="InterPro" id="IPR017871">
    <property type="entry name" value="ABC_transporter-like_CS"/>
</dbReference>
<dbReference type="OrthoDB" id="9771863at2"/>
<dbReference type="GO" id="GO:0016887">
    <property type="term" value="F:ATP hydrolysis activity"/>
    <property type="evidence" value="ECO:0007669"/>
    <property type="project" value="InterPro"/>
</dbReference>
<keyword evidence="2" id="KW-0813">Transport</keyword>
<keyword evidence="11" id="KW-1185">Reference proteome</keyword>
<sequence>MIKGMSYISMQGITKTFGKVIANQDVNLTVNSGEIHALLGENGAGKSTLMNMLSGIYTPDGGSIFILGEEVKFASPKDSINAGIGMIHQHFKLVDVLTAKENIILGQKTGLFLNQKKLTTKIKEVSLKFGLDVDPDKKVYDMSVGEKQTLEILKVLYRGANILILDEPTAVLTPQETAKLFKIMQRMKDEGCAVIFISHKMNEVMEVADRITVLRKGNTIRTLDKINTNPKELTDLMVGRSVDLEIKRLEIEKQDIVLNVSNLRVLNEEKVEGLKGLNFNLRSGEILGVAGIAGSGQKELCEAIAGLYPVKSGQIIFKGDNLIGKSPKEIITKGISMSFIPEDRLGMGLVASMDMVDNLILKQYQNQKGWLIDRKPAAKKALELIDKLEIKTPGINHPIRDLSGGNIQKVLLGRELDSNPDLIITAYPVRGLDINASHMIYDLLNEEKQKGVAILFVAEDLDVLIELCDRIMVLCDGEITGIIDAKEATREKLGLLMVGEKLDELEVEHV</sequence>
<dbReference type="Gene3D" id="3.40.50.300">
    <property type="entry name" value="P-loop containing nucleotide triphosphate hydrolases"/>
    <property type="match status" value="2"/>
</dbReference>
<protein>
    <submittedName>
        <fullName evidence="10">Nucleoside ABC transporter ATP-binding protein</fullName>
    </submittedName>
</protein>
<dbReference type="CDD" id="cd03215">
    <property type="entry name" value="ABC_Carb_Monos_II"/>
    <property type="match status" value="1"/>
</dbReference>
<keyword evidence="5" id="KW-0547">Nucleotide-binding</keyword>
<dbReference type="Pfam" id="PF00005">
    <property type="entry name" value="ABC_tran"/>
    <property type="match status" value="2"/>
</dbReference>
<evidence type="ECO:0000256" key="3">
    <source>
        <dbReference type="ARBA" id="ARBA00022475"/>
    </source>
</evidence>
<dbReference type="InterPro" id="IPR003439">
    <property type="entry name" value="ABC_transporter-like_ATP-bd"/>
</dbReference>
<dbReference type="PROSITE" id="PS00211">
    <property type="entry name" value="ABC_TRANSPORTER_1"/>
    <property type="match status" value="1"/>
</dbReference>
<evidence type="ECO:0000256" key="6">
    <source>
        <dbReference type="ARBA" id="ARBA00022840"/>
    </source>
</evidence>
<dbReference type="EMBL" id="SLYC01000065">
    <property type="protein sequence ID" value="TCP95040.1"/>
    <property type="molecule type" value="Genomic_DNA"/>
</dbReference>
<dbReference type="CDD" id="cd03216">
    <property type="entry name" value="ABC_Carb_Monos_I"/>
    <property type="match status" value="1"/>
</dbReference>
<dbReference type="GO" id="GO:0005886">
    <property type="term" value="C:plasma membrane"/>
    <property type="evidence" value="ECO:0007669"/>
    <property type="project" value="UniProtKB-SubCell"/>
</dbReference>
<evidence type="ECO:0000256" key="1">
    <source>
        <dbReference type="ARBA" id="ARBA00004202"/>
    </source>
</evidence>
<keyword evidence="4" id="KW-0677">Repeat</keyword>
<keyword evidence="6 10" id="KW-0067">ATP-binding</keyword>
<gene>
    <name evidence="10" type="ORF">EDD79_10655</name>
</gene>
<dbReference type="SUPFAM" id="SSF52540">
    <property type="entry name" value="P-loop containing nucleoside triphosphate hydrolases"/>
    <property type="match status" value="2"/>
</dbReference>